<protein>
    <submittedName>
        <fullName evidence="4">TonB-dependent receptor</fullName>
    </submittedName>
</protein>
<dbReference type="Pfam" id="PF13715">
    <property type="entry name" value="CarbopepD_reg_2"/>
    <property type="match status" value="1"/>
</dbReference>
<dbReference type="Proteomes" id="UP001324380">
    <property type="component" value="Chromosome"/>
</dbReference>
<keyword evidence="5" id="KW-1185">Reference proteome</keyword>
<dbReference type="InterPro" id="IPR012910">
    <property type="entry name" value="Plug_dom"/>
</dbReference>
<dbReference type="PANTHER" id="PTHR30069">
    <property type="entry name" value="TONB-DEPENDENT OUTER MEMBRANE RECEPTOR"/>
    <property type="match status" value="1"/>
</dbReference>
<dbReference type="PROSITE" id="PS51257">
    <property type="entry name" value="PROKAR_LIPOPROTEIN"/>
    <property type="match status" value="1"/>
</dbReference>
<dbReference type="InterPro" id="IPR037066">
    <property type="entry name" value="Plug_dom_sf"/>
</dbReference>
<keyword evidence="2" id="KW-1134">Transmembrane beta strand</keyword>
<dbReference type="Gene3D" id="2.60.40.1120">
    <property type="entry name" value="Carboxypeptidase-like, regulatory domain"/>
    <property type="match status" value="1"/>
</dbReference>
<keyword evidence="2" id="KW-0472">Membrane</keyword>
<dbReference type="NCBIfam" id="TIGR04056">
    <property type="entry name" value="OMP_RagA_SusC"/>
    <property type="match status" value="1"/>
</dbReference>
<keyword evidence="4" id="KW-0675">Receptor</keyword>
<dbReference type="NCBIfam" id="TIGR04057">
    <property type="entry name" value="SusC_RagA_signa"/>
    <property type="match status" value="1"/>
</dbReference>
<dbReference type="SUPFAM" id="SSF56935">
    <property type="entry name" value="Porins"/>
    <property type="match status" value="1"/>
</dbReference>
<evidence type="ECO:0000259" key="3">
    <source>
        <dbReference type="Pfam" id="PF07715"/>
    </source>
</evidence>
<dbReference type="PANTHER" id="PTHR30069:SF29">
    <property type="entry name" value="HEMOGLOBIN AND HEMOGLOBIN-HAPTOGLOBIN-BINDING PROTEIN 1-RELATED"/>
    <property type="match status" value="1"/>
</dbReference>
<keyword evidence="2" id="KW-0812">Transmembrane</keyword>
<organism evidence="4 5">
    <name type="scientific">Mucilaginibacter sabulilitoris</name>
    <dbReference type="NCBI Taxonomy" id="1173583"/>
    <lineage>
        <taxon>Bacteria</taxon>
        <taxon>Pseudomonadati</taxon>
        <taxon>Bacteroidota</taxon>
        <taxon>Sphingobacteriia</taxon>
        <taxon>Sphingobacteriales</taxon>
        <taxon>Sphingobacteriaceae</taxon>
        <taxon>Mucilaginibacter</taxon>
    </lineage>
</organism>
<dbReference type="InterPro" id="IPR039426">
    <property type="entry name" value="TonB-dep_rcpt-like"/>
</dbReference>
<dbReference type="InterPro" id="IPR008969">
    <property type="entry name" value="CarboxyPept-like_regulatory"/>
</dbReference>
<keyword evidence="2" id="KW-0998">Cell outer membrane</keyword>
<dbReference type="InterPro" id="IPR023997">
    <property type="entry name" value="TonB-dep_OMP_SusC/RagA_CS"/>
</dbReference>
<feature type="domain" description="TonB-dependent receptor plug" evidence="3">
    <location>
        <begin position="145"/>
        <end position="252"/>
    </location>
</feature>
<keyword evidence="2" id="KW-0813">Transport</keyword>
<gene>
    <name evidence="4" type="ORF">SNE25_28020</name>
</gene>
<dbReference type="PROSITE" id="PS52016">
    <property type="entry name" value="TONB_DEPENDENT_REC_3"/>
    <property type="match status" value="1"/>
</dbReference>
<reference evidence="4 5" key="1">
    <citation type="submission" date="2023-11" db="EMBL/GenBank/DDBJ databases">
        <title>Analysis of the Genomes of Mucilaginibacter gossypii cycad 4 and M. sabulilitoris SNA2: microbes with the potential for plant growth promotion.</title>
        <authorList>
            <person name="Hirsch A.M."/>
            <person name="Humm E."/>
            <person name="Rubbi M."/>
            <person name="Del Vecchio G."/>
            <person name="Ha S.M."/>
            <person name="Pellegrini M."/>
            <person name="Gunsalus R.P."/>
        </authorList>
    </citation>
    <scope>NUCLEOTIDE SEQUENCE [LARGE SCALE GENOMIC DNA]</scope>
    <source>
        <strain evidence="4 5">SNA2</strain>
    </source>
</reference>
<dbReference type="Gene3D" id="2.170.130.10">
    <property type="entry name" value="TonB-dependent receptor, plug domain"/>
    <property type="match status" value="1"/>
</dbReference>
<comment type="subcellular location">
    <subcellularLocation>
        <location evidence="2">Cell outer membrane</location>
        <topology evidence="2">Multi-pass membrane protein</topology>
    </subcellularLocation>
</comment>
<keyword evidence="1" id="KW-0732">Signal</keyword>
<evidence type="ECO:0000256" key="2">
    <source>
        <dbReference type="PROSITE-ProRule" id="PRU01360"/>
    </source>
</evidence>
<evidence type="ECO:0000313" key="5">
    <source>
        <dbReference type="Proteomes" id="UP001324380"/>
    </source>
</evidence>
<sequence length="1076" mass="117581">MKLNLHVKDSPHRKRSPRFFLLITGIAMACFIICQAPSAAFANSNKILNTQDEKITGKVTSEKGETLPGVSVALKGTTTGVVTDVNGRFTLNVPSASSGTLVFSYIGYISHEVTLNGQTTINVQLQADSRSLNEVVVVGYGTQKKATLTGSISQVKGAELVKSPQPNLSNALAGRFSGVIVNNRSGEPGYDGSNITVRGLATTGSNNVLIVVDGVPGQIGGLERLDPNDIESMSVLKDASAAIYGNRAANGVILVTTKRGKTGKPTINYSFNQGFSSPTRLPKMADAATYAQIMNEINYYASPTQGLNQSYTAEQIQKFKDGSDPLNYPNTDWEKQTLKSTALQNQHSLSIGGGSEDVKYFVSLGSIYQDGIYKNGATKYHQYNFRSNIDANVTKRLKVGLSLSGREEDRLFPGTGAGDIFRSVYRAKPIIGAYFPNGLPTTGIENNNPAVQVTDIGGTNNNPTQVFNGILRGSYAIPGIEGLSLDGFFSVDKSDAFDKNFSKPYVLYQYNAATNTYPTVVVGGNNNKATLFESQNNQSLITSNIKLNFVRKYGLHDINAFVGYEQSKNHIEYFDARRYNYLSSQLPELSQGGSAATDYLNSGYSSNYNRRSVISRLAYAYDEKYLFEGQLRADGSSIFPPGKQWGYFPSASVGWRISKENWFKSNVGFFDDLKLRASYGSLGNDNVNGFQYFDNYVLVGNGFVAYDPSSTSNVIQPNVSLKKLANPNITWEVAKKLDIGVNATFLHNFTLEAIYFKQKRSDILTNRNASLPGTSGIVNPYNDGSSTYTPLVPSENIGKVNSSGFEATLGYNHTGQEFSWGVSSNITYAKSKIIFIDEASGTLDYQRKTGRPLNTYLLYNSIGIFRTQQELDSYPHVPGAQVGDLKYQDYNNDGKLTADDQTRTKYGNIPQITYGLNLNAAYKNFDLSVLFSGQAQVSQYVLPEAGSVGNFYSSWADNRFSPTNPNGTYPKVADRASNAISGGSFPNTFWLNDASFVRLKNIQLGYSFNAPFLSKIKVSGLRVYVSAFNLFTITKVKDYDPEGTSGSGQNYSDGTGNSGQFYPQQRIINLGVNVKF</sequence>
<dbReference type="RefSeq" id="WP_321562322.1">
    <property type="nucleotide sequence ID" value="NZ_CP139558.1"/>
</dbReference>
<comment type="similarity">
    <text evidence="2">Belongs to the TonB-dependent receptor family.</text>
</comment>
<proteinExistence type="inferred from homology"/>
<dbReference type="InterPro" id="IPR023996">
    <property type="entry name" value="TonB-dep_OMP_SusC/RagA"/>
</dbReference>
<evidence type="ECO:0000313" key="4">
    <source>
        <dbReference type="EMBL" id="WPU93170.1"/>
    </source>
</evidence>
<evidence type="ECO:0000256" key="1">
    <source>
        <dbReference type="ARBA" id="ARBA00022729"/>
    </source>
</evidence>
<accession>A0ABZ0TNS8</accession>
<dbReference type="SUPFAM" id="SSF49464">
    <property type="entry name" value="Carboxypeptidase regulatory domain-like"/>
    <property type="match status" value="1"/>
</dbReference>
<name>A0ABZ0TNS8_9SPHI</name>
<dbReference type="EMBL" id="CP139558">
    <property type="protein sequence ID" value="WPU93170.1"/>
    <property type="molecule type" value="Genomic_DNA"/>
</dbReference>
<dbReference type="Pfam" id="PF07715">
    <property type="entry name" value="Plug"/>
    <property type="match status" value="1"/>
</dbReference>